<keyword evidence="2" id="KW-1185">Reference proteome</keyword>
<gene>
    <name evidence="1" type="ORF">OE699_03490</name>
</gene>
<sequence>MSRQLILDLPLRQSQGREDFFVAPANALALATLDAPESWPQGRMLLIGPEGAGKSHLAQIWADTQGAPVMSAEELTDEAAPDLVRAGAVVVEDAERVAESAATQAALFHLHNLMLAERGRLLLTARSAPRDWGLSLPDLLSRMSATANVRIEPPDDALLSAVLVKLFADRQIAVPAALIPWLVTRMDRSLATARQLVAALDARALSENRAITRSLAAEVLDTLG</sequence>
<organism evidence="1 2">
    <name type="scientific">Sedimentimonas flavescens</name>
    <dbReference type="NCBI Taxonomy" id="2851012"/>
    <lineage>
        <taxon>Bacteria</taxon>
        <taxon>Pseudomonadati</taxon>
        <taxon>Pseudomonadota</taxon>
        <taxon>Alphaproteobacteria</taxon>
        <taxon>Rhodobacterales</taxon>
        <taxon>Rhodobacter group</taxon>
        <taxon>Sedimentimonas</taxon>
    </lineage>
</organism>
<evidence type="ECO:0000313" key="2">
    <source>
        <dbReference type="Proteomes" id="UP001526166"/>
    </source>
</evidence>
<dbReference type="RefSeq" id="WP_263847127.1">
    <property type="nucleotide sequence ID" value="NZ_JAOWKW010000002.1"/>
</dbReference>
<evidence type="ECO:0000313" key="1">
    <source>
        <dbReference type="EMBL" id="MCV2877906.1"/>
    </source>
</evidence>
<proteinExistence type="predicted"/>
<dbReference type="Gene3D" id="1.10.8.60">
    <property type="match status" value="1"/>
</dbReference>
<name>A0ABT2ZVX4_9RHOB</name>
<dbReference type="SUPFAM" id="SSF52540">
    <property type="entry name" value="P-loop containing nucleoside triphosphate hydrolases"/>
    <property type="match status" value="1"/>
</dbReference>
<reference evidence="1 2" key="1">
    <citation type="submission" date="2022-10" db="EMBL/GenBank/DDBJ databases">
        <title>Sinirhodobacter sp. nov., isolated from ocean surface sediments.</title>
        <authorList>
            <person name="He W."/>
            <person name="Wang L."/>
            <person name="Zhang D.-F."/>
        </authorList>
    </citation>
    <scope>NUCLEOTIDE SEQUENCE [LARGE SCALE GENOMIC DNA]</scope>
    <source>
        <strain evidence="1 2">WL0115</strain>
    </source>
</reference>
<comment type="caution">
    <text evidence="1">The sequence shown here is derived from an EMBL/GenBank/DDBJ whole genome shotgun (WGS) entry which is preliminary data.</text>
</comment>
<protein>
    <submittedName>
        <fullName evidence="1">DnaA/Hda family protein</fullName>
    </submittedName>
</protein>
<dbReference type="PANTHER" id="PTHR30050:SF5">
    <property type="entry name" value="DNAA REGULATORY INACTIVATOR HDA"/>
    <property type="match status" value="1"/>
</dbReference>
<dbReference type="Gene3D" id="3.40.50.300">
    <property type="entry name" value="P-loop containing nucleotide triphosphate hydrolases"/>
    <property type="match status" value="1"/>
</dbReference>
<dbReference type="EMBL" id="JAOWKW010000002">
    <property type="protein sequence ID" value="MCV2877906.1"/>
    <property type="molecule type" value="Genomic_DNA"/>
</dbReference>
<dbReference type="PANTHER" id="PTHR30050">
    <property type="entry name" value="CHROMOSOMAL REPLICATION INITIATOR PROTEIN DNAA"/>
    <property type="match status" value="1"/>
</dbReference>
<dbReference type="Proteomes" id="UP001526166">
    <property type="component" value="Unassembled WGS sequence"/>
</dbReference>
<accession>A0ABT2ZVX4</accession>
<dbReference type="InterPro" id="IPR027417">
    <property type="entry name" value="P-loop_NTPase"/>
</dbReference>